<proteinExistence type="predicted"/>
<evidence type="ECO:0000313" key="4">
    <source>
        <dbReference type="Proteomes" id="UP000054270"/>
    </source>
</evidence>
<dbReference type="Gene3D" id="2.60.120.650">
    <property type="entry name" value="Cupin"/>
    <property type="match status" value="1"/>
</dbReference>
<feature type="compositionally biased region" description="Basic and acidic residues" evidence="1">
    <location>
        <begin position="187"/>
        <end position="198"/>
    </location>
</feature>
<dbReference type="STRING" id="945553.A0A0D2L8X1"/>
<feature type="domain" description="JmjC" evidence="2">
    <location>
        <begin position="433"/>
        <end position="598"/>
    </location>
</feature>
<feature type="region of interest" description="Disordered" evidence="1">
    <location>
        <begin position="176"/>
        <end position="218"/>
    </location>
</feature>
<sequence length="746" mass="84633">MPTPEPFPVDNLKQRQEKNSAAQKDMFANWLSGKTPAEIQEITSSEWKGRVTHEANEIVGGVKYPTCIACHEDDTPCLWEFAVIQARMLHQQQSKQMCEACSLMGRACQFEWKENPLARLEHGLQRVVRHAAAEYKRTEKRNAENAAAISSLTKALARGAADSPDELARYEDQLKRNNAYTRKHREKQKEHAKSADARAHKKRHVDEGEAGPSTTPFEDEDSAVAFQLSNDGPVEILHRLLPDKDPDEVAVEPRAASGCYDERPQGQFIEHMPDAGVVVDPRSRYGVWDGGHLTRLPFIPRQDGSDCNALELGGPHVEQLVERSRDARSSSFVKYMPFMGSLVDMSRAIKSELSQGNYVVVTGCPDVLRAELTMNDMYEKLRHEAHEKFDVHDMLVREEHLDKPHIVGMRLSEFLENMKDPRKIQAILACGSIGSRHPFLVSHVDDGYTTLDQCNELLKNVSLDFIASRVWILLHHARFHTYVHHDASGLATWTAISSGSKFWVVTVLHGDEAFDTRSSLYDSYTGKYQLREHDGKWSYGYVDCADRFCIYGQAGDMIFQPPNGWHEVYTPTKSVTLGGHFLTYDSLHLSDVARRFDVLYPNALTNQHHESMQTTLSGMVYYIITRQDRCYRVKPLTSLCRMILLPHLYIIAAEEAVRLKLLIGYINTHLSERRRIKHPMPKAKAAGLSLERIDRLAIHFADKLVDELKLDYGNLDAVFTPLPWTDPGEAVELSEELVLQLRAIVV</sequence>
<dbReference type="Proteomes" id="UP000054270">
    <property type="component" value="Unassembled WGS sequence"/>
</dbReference>
<dbReference type="InterPro" id="IPR003347">
    <property type="entry name" value="JmjC_dom"/>
</dbReference>
<keyword evidence="4" id="KW-1185">Reference proteome</keyword>
<dbReference type="EMBL" id="KN817541">
    <property type="protein sequence ID" value="KJA23647.1"/>
    <property type="molecule type" value="Genomic_DNA"/>
</dbReference>
<dbReference type="AlphaFoldDB" id="A0A0D2L8X1"/>
<accession>A0A0D2L8X1</accession>
<dbReference type="OrthoDB" id="2635829at2759"/>
<organism evidence="3 4">
    <name type="scientific">Hypholoma sublateritium (strain FD-334 SS-4)</name>
    <dbReference type="NCBI Taxonomy" id="945553"/>
    <lineage>
        <taxon>Eukaryota</taxon>
        <taxon>Fungi</taxon>
        <taxon>Dikarya</taxon>
        <taxon>Basidiomycota</taxon>
        <taxon>Agaricomycotina</taxon>
        <taxon>Agaricomycetes</taxon>
        <taxon>Agaricomycetidae</taxon>
        <taxon>Agaricales</taxon>
        <taxon>Agaricineae</taxon>
        <taxon>Strophariaceae</taxon>
        <taxon>Hypholoma</taxon>
    </lineage>
</organism>
<gene>
    <name evidence="3" type="ORF">HYPSUDRAFT_201092</name>
</gene>
<evidence type="ECO:0000313" key="3">
    <source>
        <dbReference type="EMBL" id="KJA23647.1"/>
    </source>
</evidence>
<evidence type="ECO:0000259" key="2">
    <source>
        <dbReference type="PROSITE" id="PS51184"/>
    </source>
</evidence>
<dbReference type="SUPFAM" id="SSF51197">
    <property type="entry name" value="Clavaminate synthase-like"/>
    <property type="match status" value="1"/>
</dbReference>
<evidence type="ECO:0000256" key="1">
    <source>
        <dbReference type="SAM" id="MobiDB-lite"/>
    </source>
</evidence>
<protein>
    <recommendedName>
        <fullName evidence="2">JmjC domain-containing protein</fullName>
    </recommendedName>
</protein>
<dbReference type="PROSITE" id="PS51184">
    <property type="entry name" value="JMJC"/>
    <property type="match status" value="1"/>
</dbReference>
<feature type="region of interest" description="Disordered" evidence="1">
    <location>
        <begin position="1"/>
        <end position="21"/>
    </location>
</feature>
<reference evidence="4" key="1">
    <citation type="submission" date="2014-04" db="EMBL/GenBank/DDBJ databases">
        <title>Evolutionary Origins and Diversification of the Mycorrhizal Mutualists.</title>
        <authorList>
            <consortium name="DOE Joint Genome Institute"/>
            <consortium name="Mycorrhizal Genomics Consortium"/>
            <person name="Kohler A."/>
            <person name="Kuo A."/>
            <person name="Nagy L.G."/>
            <person name="Floudas D."/>
            <person name="Copeland A."/>
            <person name="Barry K.W."/>
            <person name="Cichocki N."/>
            <person name="Veneault-Fourrey C."/>
            <person name="LaButti K."/>
            <person name="Lindquist E.A."/>
            <person name="Lipzen A."/>
            <person name="Lundell T."/>
            <person name="Morin E."/>
            <person name="Murat C."/>
            <person name="Riley R."/>
            <person name="Ohm R."/>
            <person name="Sun H."/>
            <person name="Tunlid A."/>
            <person name="Henrissat B."/>
            <person name="Grigoriev I.V."/>
            <person name="Hibbett D.S."/>
            <person name="Martin F."/>
        </authorList>
    </citation>
    <scope>NUCLEOTIDE SEQUENCE [LARGE SCALE GENOMIC DNA]</scope>
    <source>
        <strain evidence="4">FD-334 SS-4</strain>
    </source>
</reference>
<name>A0A0D2L8X1_HYPSF</name>